<dbReference type="AlphaFoldDB" id="A0A7W6ZUZ1"/>
<protein>
    <submittedName>
        <fullName evidence="1">Uncharacterized protein</fullName>
    </submittedName>
</protein>
<keyword evidence="2" id="KW-1185">Reference proteome</keyword>
<reference evidence="1 2" key="1">
    <citation type="submission" date="2020-08" db="EMBL/GenBank/DDBJ databases">
        <title>Genomic Encyclopedia of Type Strains, Phase IV (KMG-V): Genome sequencing to study the core and pangenomes of soil and plant-associated prokaryotes.</title>
        <authorList>
            <person name="Whitman W."/>
        </authorList>
    </citation>
    <scope>NUCLEOTIDE SEQUENCE [LARGE SCALE GENOMIC DNA]</scope>
    <source>
        <strain evidence="1 2">SEMIA 492</strain>
    </source>
</reference>
<sequence>MQDYDLPIVVTNHGPEFPARLKVIRLPASWYAVIWENPERYASFSQERTEKNGGHEHMSDDAFLARVQLIAGFVQGVDFEYAGAQ</sequence>
<dbReference type="Proteomes" id="UP000543836">
    <property type="component" value="Unassembled WGS sequence"/>
</dbReference>
<dbReference type="RefSeq" id="WP_028752480.1">
    <property type="nucleotide sequence ID" value="NZ_JACIIG010000007.1"/>
</dbReference>
<dbReference type="GeneID" id="32528187"/>
<proteinExistence type="predicted"/>
<organism evidence="1 2">
    <name type="scientific">Rhizobium leucaenae</name>
    <dbReference type="NCBI Taxonomy" id="29450"/>
    <lineage>
        <taxon>Bacteria</taxon>
        <taxon>Pseudomonadati</taxon>
        <taxon>Pseudomonadota</taxon>
        <taxon>Alphaproteobacteria</taxon>
        <taxon>Hyphomicrobiales</taxon>
        <taxon>Rhizobiaceae</taxon>
        <taxon>Rhizobium/Agrobacterium group</taxon>
        <taxon>Rhizobium</taxon>
    </lineage>
</organism>
<gene>
    <name evidence="1" type="ORF">GGE60_003363</name>
</gene>
<evidence type="ECO:0000313" key="2">
    <source>
        <dbReference type="Proteomes" id="UP000543836"/>
    </source>
</evidence>
<dbReference type="OrthoDB" id="8410430at2"/>
<evidence type="ECO:0000313" key="1">
    <source>
        <dbReference type="EMBL" id="MBB4569244.1"/>
    </source>
</evidence>
<accession>A0A7W6ZUZ1</accession>
<name>A0A7W6ZUZ1_9HYPH</name>
<dbReference type="EMBL" id="JACIIG010000007">
    <property type="protein sequence ID" value="MBB4569244.1"/>
    <property type="molecule type" value="Genomic_DNA"/>
</dbReference>
<comment type="caution">
    <text evidence="1">The sequence shown here is derived from an EMBL/GenBank/DDBJ whole genome shotgun (WGS) entry which is preliminary data.</text>
</comment>